<proteinExistence type="predicted"/>
<dbReference type="OrthoDB" id="7325417at2"/>
<dbReference type="InterPro" id="IPR032466">
    <property type="entry name" value="Metal_Hydrolase"/>
</dbReference>
<comment type="caution">
    <text evidence="3">The sequence shown here is derived from an EMBL/GenBank/DDBJ whole genome shotgun (WGS) entry which is preliminary data.</text>
</comment>
<dbReference type="Pfam" id="PF04909">
    <property type="entry name" value="Amidohydro_2"/>
    <property type="match status" value="1"/>
</dbReference>
<protein>
    <submittedName>
        <fullName evidence="3">N-carbamoylsarcosine amidase protein</fullName>
        <ecNumber evidence="3">3.5.1.59</ecNumber>
    </submittedName>
</protein>
<dbReference type="eggNOG" id="COG2159">
    <property type="taxonomic scope" value="Bacteria"/>
</dbReference>
<dbReference type="GO" id="GO:0016831">
    <property type="term" value="F:carboxy-lyase activity"/>
    <property type="evidence" value="ECO:0007669"/>
    <property type="project" value="InterPro"/>
</dbReference>
<dbReference type="PANTHER" id="PTHR21240">
    <property type="entry name" value="2-AMINO-3-CARBOXYLMUCONATE-6-SEMIALDEHYDE DECARBOXYLASE"/>
    <property type="match status" value="1"/>
</dbReference>
<keyword evidence="3" id="KW-0378">Hydrolase</keyword>
<evidence type="ECO:0000259" key="2">
    <source>
        <dbReference type="Pfam" id="PF04909"/>
    </source>
</evidence>
<sequence>MSGFKAIDAVVNIWTPEALKHRPGWTDEFFIGKVKGKHDAGGISLESMIEGMDAAGIDISFLVAAKAGRVGLPGCYHMPPEVVAEAIKKYPSRFMGLVGLDPYQGMDGVRQLEYAVKELGFIGAHLYPHWYDLPPNNARYYPFYAKCIELDIPIQMQVGQSLIYSKEHRTRSVGRPIYLDDIACDLPELKLIGSHVGIPWHDEMIAMSWKHENVFICTDAHSPKYWPESVWRYLNSYGQNKVIFATDFPVLRFERTVQEIHDYGLKPEVMRKFMRDNTIRIYNLQSRGIELSADGENHDRPA</sequence>
<dbReference type="SUPFAM" id="SSF51556">
    <property type="entry name" value="Metallo-dependent hydrolases"/>
    <property type="match status" value="1"/>
</dbReference>
<dbReference type="Proteomes" id="UP000016762">
    <property type="component" value="Unassembled WGS sequence"/>
</dbReference>
<keyword evidence="1" id="KW-0456">Lyase</keyword>
<evidence type="ECO:0000256" key="1">
    <source>
        <dbReference type="ARBA" id="ARBA00023239"/>
    </source>
</evidence>
<accession>U2XWY7</accession>
<reference evidence="3 4" key="1">
    <citation type="journal article" date="2014" name="FEMS Microbiol. Ecol.">
        <title>Genomic differentiation among two strains of the PS1 clade isolated from geographically separated marine habitats.</title>
        <authorList>
            <person name="Jimenez-Infante F."/>
            <person name="Ngugi D.K."/>
            <person name="Alam I."/>
            <person name="Rashid M."/>
            <person name="Baalawi W."/>
            <person name="Kamau A.A."/>
            <person name="Bajic V.B."/>
            <person name="Stingl U."/>
        </authorList>
    </citation>
    <scope>NUCLEOTIDE SEQUENCE [LARGE SCALE GENOMIC DNA]</scope>
    <source>
        <strain evidence="3 4">RS24</strain>
    </source>
</reference>
<dbReference type="EMBL" id="AWXE01000001">
    <property type="protein sequence ID" value="ERL47376.1"/>
    <property type="molecule type" value="Genomic_DNA"/>
</dbReference>
<keyword evidence="4" id="KW-1185">Reference proteome</keyword>
<dbReference type="STRING" id="1397666.RS24_00314"/>
<organism evidence="3 4">
    <name type="scientific">Candidatus Micropelagius thuwalensis</name>
    <dbReference type="NCBI Taxonomy" id="1397666"/>
    <lineage>
        <taxon>Bacteria</taxon>
        <taxon>Pseudomonadati</taxon>
        <taxon>Pseudomonadota</taxon>
        <taxon>Alphaproteobacteria</taxon>
        <taxon>PS1 clade</taxon>
        <taxon>Candidatus Micropelagius</taxon>
    </lineage>
</organism>
<dbReference type="Gene3D" id="3.20.20.140">
    <property type="entry name" value="Metal-dependent hydrolases"/>
    <property type="match status" value="1"/>
</dbReference>
<name>U2XWY7_9PROT</name>
<evidence type="ECO:0000313" key="4">
    <source>
        <dbReference type="Proteomes" id="UP000016762"/>
    </source>
</evidence>
<evidence type="ECO:0000313" key="3">
    <source>
        <dbReference type="EMBL" id="ERL47376.1"/>
    </source>
</evidence>
<dbReference type="GO" id="GO:0050127">
    <property type="term" value="F:N-carbamoylsarcosine amidase activity"/>
    <property type="evidence" value="ECO:0007669"/>
    <property type="project" value="UniProtKB-EC"/>
</dbReference>
<dbReference type="InterPro" id="IPR032465">
    <property type="entry name" value="ACMSD"/>
</dbReference>
<dbReference type="AlphaFoldDB" id="U2XWY7"/>
<dbReference type="InterPro" id="IPR006680">
    <property type="entry name" value="Amidohydro-rel"/>
</dbReference>
<dbReference type="RefSeq" id="WP_021776394.1">
    <property type="nucleotide sequence ID" value="NZ_AWXE01000001.1"/>
</dbReference>
<gene>
    <name evidence="3" type="ORF">RS24_00314</name>
</gene>
<feature type="domain" description="Amidohydrolase-related" evidence="2">
    <location>
        <begin position="69"/>
        <end position="284"/>
    </location>
</feature>
<dbReference type="EC" id="3.5.1.59" evidence="3"/>
<dbReference type="PANTHER" id="PTHR21240:SF19">
    <property type="entry name" value="CATALYTIC_ HYDROLASE"/>
    <property type="match status" value="1"/>
</dbReference>